<sequence>MELRNLKTFQVVAECLNFTKAAEKLNFTQPTVTAQIQALENELNQLLFFRAGKKNHLTPAGQLLKRYTDELFLIVDEMESAMMELGKPSGYLTVAAPEYYCTNYFPSIVSEFLRTFPDVHIHLVSCGSDEVIKGIEANSYDLGVIAGEVSKSSMNNIILDEEELLLVVAKDIYEQYQDDVIFNQYPFINFRISMSYQRTIEQFLQQANLNPRKTIQFGSEEAIKRAVLNGTGYGLLSGNLISKEIASGDLVPILTDQTIALKTSLIYLKKKEEKNIQKSFSDVIQSLWSKADEL</sequence>
<dbReference type="Proteomes" id="UP001597301">
    <property type="component" value="Unassembled WGS sequence"/>
</dbReference>
<dbReference type="PANTHER" id="PTHR30126">
    <property type="entry name" value="HTH-TYPE TRANSCRIPTIONAL REGULATOR"/>
    <property type="match status" value="1"/>
</dbReference>
<feature type="domain" description="HTH lysR-type" evidence="5">
    <location>
        <begin position="1"/>
        <end position="58"/>
    </location>
</feature>
<dbReference type="InterPro" id="IPR036390">
    <property type="entry name" value="WH_DNA-bd_sf"/>
</dbReference>
<dbReference type="CDD" id="cd05466">
    <property type="entry name" value="PBP2_LTTR_substrate"/>
    <property type="match status" value="1"/>
</dbReference>
<dbReference type="PANTHER" id="PTHR30126:SF40">
    <property type="entry name" value="HTH-TYPE TRANSCRIPTIONAL REGULATOR GLTR"/>
    <property type="match status" value="1"/>
</dbReference>
<dbReference type="InterPro" id="IPR036388">
    <property type="entry name" value="WH-like_DNA-bd_sf"/>
</dbReference>
<dbReference type="Pfam" id="PF03466">
    <property type="entry name" value="LysR_substrate"/>
    <property type="match status" value="1"/>
</dbReference>
<accession>A0ABW4KQR8</accession>
<dbReference type="SUPFAM" id="SSF46785">
    <property type="entry name" value="Winged helix' DNA-binding domain"/>
    <property type="match status" value="1"/>
</dbReference>
<keyword evidence="7" id="KW-1185">Reference proteome</keyword>
<dbReference type="SUPFAM" id="SSF53850">
    <property type="entry name" value="Periplasmic binding protein-like II"/>
    <property type="match status" value="1"/>
</dbReference>
<dbReference type="InterPro" id="IPR005119">
    <property type="entry name" value="LysR_subst-bd"/>
</dbReference>
<dbReference type="Pfam" id="PF00126">
    <property type="entry name" value="HTH_1"/>
    <property type="match status" value="1"/>
</dbReference>
<keyword evidence="2" id="KW-0805">Transcription regulation</keyword>
<dbReference type="Gene3D" id="3.40.190.290">
    <property type="match status" value="1"/>
</dbReference>
<evidence type="ECO:0000256" key="3">
    <source>
        <dbReference type="ARBA" id="ARBA00023125"/>
    </source>
</evidence>
<keyword evidence="4" id="KW-0804">Transcription</keyword>
<dbReference type="InterPro" id="IPR000847">
    <property type="entry name" value="LysR_HTH_N"/>
</dbReference>
<dbReference type="EMBL" id="JBHUEO010000113">
    <property type="protein sequence ID" value="MFD1708613.1"/>
    <property type="molecule type" value="Genomic_DNA"/>
</dbReference>
<evidence type="ECO:0000313" key="6">
    <source>
        <dbReference type="EMBL" id="MFD1708613.1"/>
    </source>
</evidence>
<keyword evidence="3" id="KW-0238">DNA-binding</keyword>
<comment type="similarity">
    <text evidence="1">Belongs to the LysR transcriptional regulatory family.</text>
</comment>
<name>A0ABW4KQR8_9BACI</name>
<evidence type="ECO:0000313" key="7">
    <source>
        <dbReference type="Proteomes" id="UP001597301"/>
    </source>
</evidence>
<evidence type="ECO:0000256" key="4">
    <source>
        <dbReference type="ARBA" id="ARBA00023163"/>
    </source>
</evidence>
<dbReference type="RefSeq" id="WP_380776079.1">
    <property type="nucleotide sequence ID" value="NZ_JBHUEO010000113.1"/>
</dbReference>
<gene>
    <name evidence="6" type="ORF">ACFSCZ_18230</name>
</gene>
<proteinExistence type="inferred from homology"/>
<dbReference type="PRINTS" id="PR00039">
    <property type="entry name" value="HTHLYSR"/>
</dbReference>
<dbReference type="Gene3D" id="1.10.10.10">
    <property type="entry name" value="Winged helix-like DNA-binding domain superfamily/Winged helix DNA-binding domain"/>
    <property type="match status" value="1"/>
</dbReference>
<evidence type="ECO:0000256" key="2">
    <source>
        <dbReference type="ARBA" id="ARBA00023015"/>
    </source>
</evidence>
<comment type="caution">
    <text evidence="6">The sequence shown here is derived from an EMBL/GenBank/DDBJ whole genome shotgun (WGS) entry which is preliminary data.</text>
</comment>
<dbReference type="PROSITE" id="PS50931">
    <property type="entry name" value="HTH_LYSR"/>
    <property type="match status" value="1"/>
</dbReference>
<evidence type="ECO:0000259" key="5">
    <source>
        <dbReference type="PROSITE" id="PS50931"/>
    </source>
</evidence>
<protein>
    <submittedName>
        <fullName evidence="6">LysR family transcriptional regulator</fullName>
    </submittedName>
</protein>
<organism evidence="6 7">
    <name type="scientific">Siminovitchia sediminis</name>
    <dbReference type="NCBI Taxonomy" id="1274353"/>
    <lineage>
        <taxon>Bacteria</taxon>
        <taxon>Bacillati</taxon>
        <taxon>Bacillota</taxon>
        <taxon>Bacilli</taxon>
        <taxon>Bacillales</taxon>
        <taxon>Bacillaceae</taxon>
        <taxon>Siminovitchia</taxon>
    </lineage>
</organism>
<evidence type="ECO:0000256" key="1">
    <source>
        <dbReference type="ARBA" id="ARBA00009437"/>
    </source>
</evidence>
<reference evidence="7" key="1">
    <citation type="journal article" date="2019" name="Int. J. Syst. Evol. Microbiol.">
        <title>The Global Catalogue of Microorganisms (GCM) 10K type strain sequencing project: providing services to taxonomists for standard genome sequencing and annotation.</title>
        <authorList>
            <consortium name="The Broad Institute Genomics Platform"/>
            <consortium name="The Broad Institute Genome Sequencing Center for Infectious Disease"/>
            <person name="Wu L."/>
            <person name="Ma J."/>
        </authorList>
    </citation>
    <scope>NUCLEOTIDE SEQUENCE [LARGE SCALE GENOMIC DNA]</scope>
    <source>
        <strain evidence="7">CGMCC 1.12295</strain>
    </source>
</reference>